<keyword evidence="1" id="KW-0472">Membrane</keyword>
<feature type="transmembrane region" description="Helical" evidence="1">
    <location>
        <begin position="139"/>
        <end position="162"/>
    </location>
</feature>
<dbReference type="RefSeq" id="WP_087939630.1">
    <property type="nucleotide sequence ID" value="NZ_FNAC01000019.1"/>
</dbReference>
<feature type="transmembrane region" description="Helical" evidence="1">
    <location>
        <begin position="174"/>
        <end position="196"/>
    </location>
</feature>
<evidence type="ECO:0000313" key="3">
    <source>
        <dbReference type="Proteomes" id="UP000199060"/>
    </source>
</evidence>
<keyword evidence="1" id="KW-1133">Transmembrane helix</keyword>
<organism evidence="2 3">
    <name type="scientific">Algoriphagus faecimaris</name>
    <dbReference type="NCBI Taxonomy" id="686796"/>
    <lineage>
        <taxon>Bacteria</taxon>
        <taxon>Pseudomonadati</taxon>
        <taxon>Bacteroidota</taxon>
        <taxon>Cytophagia</taxon>
        <taxon>Cytophagales</taxon>
        <taxon>Cyclobacteriaceae</taxon>
        <taxon>Algoriphagus</taxon>
    </lineage>
</organism>
<feature type="transmembrane region" description="Helical" evidence="1">
    <location>
        <begin position="208"/>
        <end position="226"/>
    </location>
</feature>
<dbReference type="OrthoDB" id="1418192at2"/>
<keyword evidence="3" id="KW-1185">Reference proteome</keyword>
<dbReference type="EMBL" id="FNAC01000019">
    <property type="protein sequence ID" value="SDD21842.1"/>
    <property type="molecule type" value="Genomic_DNA"/>
</dbReference>
<dbReference type="AlphaFoldDB" id="A0A1G6SY88"/>
<name>A0A1G6SY88_9BACT</name>
<gene>
    <name evidence="2" type="ORF">SAMN04488104_101960</name>
</gene>
<dbReference type="Proteomes" id="UP000199060">
    <property type="component" value="Unassembled WGS sequence"/>
</dbReference>
<feature type="transmembrane region" description="Helical" evidence="1">
    <location>
        <begin position="36"/>
        <end position="58"/>
    </location>
</feature>
<evidence type="ECO:0000256" key="1">
    <source>
        <dbReference type="SAM" id="Phobius"/>
    </source>
</evidence>
<feature type="transmembrane region" description="Helical" evidence="1">
    <location>
        <begin position="12"/>
        <end position="30"/>
    </location>
</feature>
<feature type="transmembrane region" description="Helical" evidence="1">
    <location>
        <begin position="70"/>
        <end position="89"/>
    </location>
</feature>
<sequence length="241" mass="27988">MNTKLFPRLHLWLILPFVLTLAGFHQYWMGFTSMPFYWHLHGISATAWYLILIAQPWIYQHRSIHLHRKVGMIGLVLAGFVTASGLNMVKGMLTREATSPLFDFRYSLSFLDSLFIGFFMLSVILAVMNARNTASHARWMISTVFWVLSPAIVRLSFVPLLMVFQPESFSDLPFVWSDVFVGNQMLIILVLLFLIFRDFQKEKKIYSSYVLVTLVQVLAIPILLFLKDSPWLRELMNSVFL</sequence>
<proteinExistence type="predicted"/>
<reference evidence="3" key="1">
    <citation type="submission" date="2016-10" db="EMBL/GenBank/DDBJ databases">
        <authorList>
            <person name="Varghese N."/>
            <person name="Submissions S."/>
        </authorList>
    </citation>
    <scope>NUCLEOTIDE SEQUENCE [LARGE SCALE GENOMIC DNA]</scope>
    <source>
        <strain evidence="3">DSM 23095</strain>
    </source>
</reference>
<protein>
    <submittedName>
        <fullName evidence="2">Uncharacterized protein</fullName>
    </submittedName>
</protein>
<feature type="transmembrane region" description="Helical" evidence="1">
    <location>
        <begin position="109"/>
        <end position="127"/>
    </location>
</feature>
<accession>A0A1G6SY88</accession>
<keyword evidence="1" id="KW-0812">Transmembrane</keyword>
<dbReference type="STRING" id="686796.SAMN04488104_101960"/>
<evidence type="ECO:0000313" key="2">
    <source>
        <dbReference type="EMBL" id="SDD21842.1"/>
    </source>
</evidence>